<evidence type="ECO:0000259" key="1">
    <source>
        <dbReference type="PROSITE" id="PS50994"/>
    </source>
</evidence>
<protein>
    <recommendedName>
        <fullName evidence="1">Integrase catalytic domain-containing protein</fullName>
    </recommendedName>
</protein>
<reference evidence="2" key="1">
    <citation type="submission" date="2021-02" db="EMBL/GenBank/DDBJ databases">
        <authorList>
            <person name="Nowell W R."/>
        </authorList>
    </citation>
    <scope>NUCLEOTIDE SEQUENCE</scope>
</reference>
<name>A0A8S2CN52_9BILA</name>
<dbReference type="PANTHER" id="PTHR37984:SF12">
    <property type="entry name" value="RIBONUCLEASE H"/>
    <property type="match status" value="1"/>
</dbReference>
<proteinExistence type="predicted"/>
<dbReference type="Proteomes" id="UP000677228">
    <property type="component" value="Unassembled WGS sequence"/>
</dbReference>
<dbReference type="EMBL" id="CAJOBA010000473">
    <property type="protein sequence ID" value="CAF3534982.1"/>
    <property type="molecule type" value="Genomic_DNA"/>
</dbReference>
<dbReference type="Gene3D" id="3.30.420.10">
    <property type="entry name" value="Ribonuclease H-like superfamily/Ribonuclease H"/>
    <property type="match status" value="1"/>
</dbReference>
<dbReference type="PANTHER" id="PTHR37984">
    <property type="entry name" value="PROTEIN CBG26694"/>
    <property type="match status" value="1"/>
</dbReference>
<organism evidence="2 4">
    <name type="scientific">Didymodactylos carnosus</name>
    <dbReference type="NCBI Taxonomy" id="1234261"/>
    <lineage>
        <taxon>Eukaryota</taxon>
        <taxon>Metazoa</taxon>
        <taxon>Spiralia</taxon>
        <taxon>Gnathifera</taxon>
        <taxon>Rotifera</taxon>
        <taxon>Eurotatoria</taxon>
        <taxon>Bdelloidea</taxon>
        <taxon>Philodinida</taxon>
        <taxon>Philodinidae</taxon>
        <taxon>Didymodactylos</taxon>
    </lineage>
</organism>
<dbReference type="SUPFAM" id="SSF53098">
    <property type="entry name" value="Ribonuclease H-like"/>
    <property type="match status" value="1"/>
</dbReference>
<dbReference type="AlphaFoldDB" id="A0A8S2CN52"/>
<gene>
    <name evidence="2" type="ORF">OVA965_LOCUS2268</name>
    <name evidence="3" type="ORF">TMI583_LOCUS2272</name>
</gene>
<dbReference type="InterPro" id="IPR050951">
    <property type="entry name" value="Retrovirus_Pol_polyprotein"/>
</dbReference>
<sequence>MRKVMRQFLTEDKTLAEILAHYSWIPKIAVEIYLKYCIPCQHRKPVKTPVLSKPILSLGVLTRLQIDLIDMRTRPNCISSDVVYQWILHCKDHYSKYSWAYSLVDKSADGVAKKLRELFFTFGPPKLLHSDNGAQFVADVITALKLLFPDMCFIRGGPRHPQSQGLVERGNGVLCDSLGKWMSSTNSEHWSDGLLPVVMACKFGKLAIAHTVESLIDLRSACPSDLKLNEVNSLGEITVIEAAKLLVHGAVSSAICDCKTKCGTKHCPCRKVGVACSTKCHVKQRECLNST</sequence>
<dbReference type="GO" id="GO:0003676">
    <property type="term" value="F:nucleic acid binding"/>
    <property type="evidence" value="ECO:0007669"/>
    <property type="project" value="InterPro"/>
</dbReference>
<feature type="domain" description="Integrase catalytic" evidence="1">
    <location>
        <begin position="50"/>
        <end position="231"/>
    </location>
</feature>
<dbReference type="PROSITE" id="PS50994">
    <property type="entry name" value="INTEGRASE"/>
    <property type="match status" value="1"/>
</dbReference>
<accession>A0A8S2CN52</accession>
<evidence type="ECO:0000313" key="3">
    <source>
        <dbReference type="EMBL" id="CAF3534982.1"/>
    </source>
</evidence>
<dbReference type="InterPro" id="IPR001584">
    <property type="entry name" value="Integrase_cat-core"/>
</dbReference>
<evidence type="ECO:0000313" key="2">
    <source>
        <dbReference type="EMBL" id="CAF0755675.1"/>
    </source>
</evidence>
<dbReference type="InterPro" id="IPR036397">
    <property type="entry name" value="RNaseH_sf"/>
</dbReference>
<dbReference type="Proteomes" id="UP000682733">
    <property type="component" value="Unassembled WGS sequence"/>
</dbReference>
<evidence type="ECO:0000313" key="4">
    <source>
        <dbReference type="Proteomes" id="UP000677228"/>
    </source>
</evidence>
<dbReference type="GO" id="GO:0015074">
    <property type="term" value="P:DNA integration"/>
    <property type="evidence" value="ECO:0007669"/>
    <property type="project" value="InterPro"/>
</dbReference>
<dbReference type="EMBL" id="CAJNOK010000472">
    <property type="protein sequence ID" value="CAF0755675.1"/>
    <property type="molecule type" value="Genomic_DNA"/>
</dbReference>
<dbReference type="InterPro" id="IPR012337">
    <property type="entry name" value="RNaseH-like_sf"/>
</dbReference>
<comment type="caution">
    <text evidence="2">The sequence shown here is derived from an EMBL/GenBank/DDBJ whole genome shotgun (WGS) entry which is preliminary data.</text>
</comment>